<dbReference type="GO" id="GO:0005975">
    <property type="term" value="P:carbohydrate metabolic process"/>
    <property type="evidence" value="ECO:0007669"/>
    <property type="project" value="InterPro"/>
</dbReference>
<reference evidence="11 12" key="1">
    <citation type="submission" date="2019-09" db="EMBL/GenBank/DDBJ databases">
        <title>Actinomadura physcomitrii sp. nov., a novel actinomycete isolated from moss [Physcomitrium sphaericum (Ludw) Fuernr].</title>
        <authorList>
            <person name="Zhuang X."/>
            <person name="Liu C."/>
        </authorList>
    </citation>
    <scope>NUCLEOTIDE SEQUENCE [LARGE SCALE GENOMIC DNA]</scope>
    <source>
        <strain evidence="11 12">HMC1</strain>
    </source>
</reference>
<organism evidence="11 12">
    <name type="scientific">Actinomadura rudentiformis</name>
    <dbReference type="NCBI Taxonomy" id="359158"/>
    <lineage>
        <taxon>Bacteria</taxon>
        <taxon>Bacillati</taxon>
        <taxon>Actinomycetota</taxon>
        <taxon>Actinomycetes</taxon>
        <taxon>Streptosporangiales</taxon>
        <taxon>Thermomonosporaceae</taxon>
        <taxon>Actinomadura</taxon>
    </lineage>
</organism>
<dbReference type="PANTHER" id="PTHR10309">
    <property type="entry name" value="MANNOSE-6-PHOSPHATE ISOMERASE"/>
    <property type="match status" value="1"/>
</dbReference>
<evidence type="ECO:0000256" key="8">
    <source>
        <dbReference type="PIRSR" id="PIRSR001480-2"/>
    </source>
</evidence>
<feature type="binding site" evidence="8">
    <location>
        <position position="138"/>
    </location>
    <ligand>
        <name>Zn(2+)</name>
        <dbReference type="ChEBI" id="CHEBI:29105"/>
    </ligand>
</feature>
<feature type="binding site" evidence="8">
    <location>
        <position position="269"/>
    </location>
    <ligand>
        <name>Zn(2+)</name>
        <dbReference type="ChEBI" id="CHEBI:29105"/>
    </ligand>
</feature>
<proteinExistence type="inferred from homology"/>
<dbReference type="EC" id="5.3.1.8" evidence="3"/>
<evidence type="ECO:0000256" key="2">
    <source>
        <dbReference type="ARBA" id="ARBA00010772"/>
    </source>
</evidence>
<dbReference type="AlphaFoldDB" id="A0A6H9Z7T9"/>
<dbReference type="OrthoDB" id="9792649at2"/>
<dbReference type="NCBIfam" id="TIGR00218">
    <property type="entry name" value="manA"/>
    <property type="match status" value="1"/>
</dbReference>
<comment type="cofactor">
    <cofactor evidence="8">
        <name>Zn(2+)</name>
        <dbReference type="ChEBI" id="CHEBI:29105"/>
    </cofactor>
    <text evidence="8">Binds 1 zinc ion per subunit.</text>
</comment>
<dbReference type="SUPFAM" id="SSF51182">
    <property type="entry name" value="RmlC-like cupins"/>
    <property type="match status" value="1"/>
</dbReference>
<dbReference type="PANTHER" id="PTHR10309:SF0">
    <property type="entry name" value="MANNOSE-6-PHOSPHATE ISOMERASE"/>
    <property type="match status" value="1"/>
</dbReference>
<evidence type="ECO:0000256" key="1">
    <source>
        <dbReference type="ARBA" id="ARBA00000757"/>
    </source>
</evidence>
<dbReference type="EMBL" id="WBMT01000001">
    <property type="protein sequence ID" value="KAB2352416.1"/>
    <property type="molecule type" value="Genomic_DNA"/>
</dbReference>
<sequence>MPTLANTFSDTQLIGLDNPVRNYAWGSRTTIAALQGRPFPTAEPEAEIWIGAHPAAPSRVSARTDLLTVIDADRPGLLGPGRDRLPFLLKVLAVAKPLSIQVHPDAQQAVRGFTREEALGIPRDDPKRNYRDDWPKPELLYAVTDFDALCGIREPREAARLLRALGGTRLQRIAGVLEQRGPRETFDVLNSWPTDDRPALVAEVRTGATEARRDGPEAPRRSDPEVALRTAARIAADQPDDPGCVTSLLLNLVTLAPGQALYARPRTIHAYLQGTGVEVMASSDNVLRGGLTPKHVDQAELAAVADFTPSEPEVVKPVTLPTGEDMYPAPVEQFQLTRLRPRPLITVPEPGPSSILCLDGSLTVTRGGITHLLNPGEALFAPHSGDDELTIEGQGLGFRASIPLSSL</sequence>
<keyword evidence="6 11" id="KW-0413">Isomerase</keyword>
<evidence type="ECO:0000256" key="9">
    <source>
        <dbReference type="SAM" id="MobiDB-lite"/>
    </source>
</evidence>
<dbReference type="InterPro" id="IPR046457">
    <property type="entry name" value="PMI_typeI_cat"/>
</dbReference>
<dbReference type="Proteomes" id="UP000468735">
    <property type="component" value="Unassembled WGS sequence"/>
</dbReference>
<keyword evidence="5 8" id="KW-0862">Zinc</keyword>
<feature type="active site" evidence="7">
    <location>
        <position position="288"/>
    </location>
</feature>
<evidence type="ECO:0000256" key="4">
    <source>
        <dbReference type="ARBA" id="ARBA00022723"/>
    </source>
</evidence>
<dbReference type="InterPro" id="IPR014710">
    <property type="entry name" value="RmlC-like_jellyroll"/>
</dbReference>
<dbReference type="Gene3D" id="1.10.441.10">
    <property type="entry name" value="Phosphomannose Isomerase, domain 2"/>
    <property type="match status" value="1"/>
</dbReference>
<evidence type="ECO:0000313" key="11">
    <source>
        <dbReference type="EMBL" id="KAB2352416.1"/>
    </source>
</evidence>
<comment type="catalytic activity">
    <reaction evidence="1">
        <text>D-mannose 6-phosphate = D-fructose 6-phosphate</text>
        <dbReference type="Rhea" id="RHEA:12356"/>
        <dbReference type="ChEBI" id="CHEBI:58735"/>
        <dbReference type="ChEBI" id="CHEBI:61527"/>
        <dbReference type="EC" id="5.3.1.8"/>
    </reaction>
</comment>
<dbReference type="CDD" id="cd07011">
    <property type="entry name" value="cupin_PMI_type_I_N"/>
    <property type="match status" value="1"/>
</dbReference>
<keyword evidence="4 8" id="KW-0479">Metal-binding</keyword>
<protein>
    <recommendedName>
        <fullName evidence="3">mannose-6-phosphate isomerase</fullName>
        <ecNumber evidence="3">5.3.1.8</ecNumber>
    </recommendedName>
</protein>
<feature type="binding site" evidence="8">
    <location>
        <position position="103"/>
    </location>
    <ligand>
        <name>Zn(2+)</name>
        <dbReference type="ChEBI" id="CHEBI:29105"/>
    </ligand>
</feature>
<dbReference type="PRINTS" id="PR00714">
    <property type="entry name" value="MAN6PISMRASE"/>
</dbReference>
<evidence type="ECO:0000313" key="12">
    <source>
        <dbReference type="Proteomes" id="UP000468735"/>
    </source>
</evidence>
<dbReference type="InterPro" id="IPR001250">
    <property type="entry name" value="Man6P_Isoase-1"/>
</dbReference>
<feature type="domain" description="Phosphomannose isomerase type I catalytic" evidence="10">
    <location>
        <begin position="15"/>
        <end position="153"/>
    </location>
</feature>
<comment type="similarity">
    <text evidence="2">Belongs to the mannose-6-phosphate isomerase type 1 family.</text>
</comment>
<dbReference type="PIRSF" id="PIRSF001480">
    <property type="entry name" value="Mannose-6-phosphate_isomerase"/>
    <property type="match status" value="1"/>
</dbReference>
<dbReference type="GO" id="GO:0008270">
    <property type="term" value="F:zinc ion binding"/>
    <property type="evidence" value="ECO:0007669"/>
    <property type="project" value="InterPro"/>
</dbReference>
<dbReference type="GO" id="GO:0004476">
    <property type="term" value="F:mannose-6-phosphate isomerase activity"/>
    <property type="evidence" value="ECO:0007669"/>
    <property type="project" value="UniProtKB-EC"/>
</dbReference>
<comment type="caution">
    <text evidence="11">The sequence shown here is derived from an EMBL/GenBank/DDBJ whole genome shotgun (WGS) entry which is preliminary data.</text>
</comment>
<dbReference type="Gene3D" id="2.60.120.10">
    <property type="entry name" value="Jelly Rolls"/>
    <property type="match status" value="2"/>
</dbReference>
<dbReference type="InterPro" id="IPR016305">
    <property type="entry name" value="Mannose-6-P_Isomerase"/>
</dbReference>
<accession>A0A6H9Z7T9</accession>
<gene>
    <name evidence="11" type="primary">manA</name>
    <name evidence="11" type="ORF">F8566_01650</name>
</gene>
<dbReference type="InterPro" id="IPR011051">
    <property type="entry name" value="RmlC_Cupin_sf"/>
</dbReference>
<feature type="binding site" evidence="8">
    <location>
        <position position="101"/>
    </location>
    <ligand>
        <name>Zn(2+)</name>
        <dbReference type="ChEBI" id="CHEBI:29105"/>
    </ligand>
</feature>
<evidence type="ECO:0000256" key="3">
    <source>
        <dbReference type="ARBA" id="ARBA00011956"/>
    </source>
</evidence>
<evidence type="ECO:0000259" key="10">
    <source>
        <dbReference type="Pfam" id="PF20511"/>
    </source>
</evidence>
<feature type="compositionally biased region" description="Basic and acidic residues" evidence="9">
    <location>
        <begin position="210"/>
        <end position="226"/>
    </location>
</feature>
<dbReference type="GO" id="GO:0005829">
    <property type="term" value="C:cytosol"/>
    <property type="evidence" value="ECO:0007669"/>
    <property type="project" value="TreeGrafter"/>
</dbReference>
<evidence type="ECO:0000256" key="5">
    <source>
        <dbReference type="ARBA" id="ARBA00022833"/>
    </source>
</evidence>
<dbReference type="Pfam" id="PF20511">
    <property type="entry name" value="PMI_typeI_cat"/>
    <property type="match status" value="1"/>
</dbReference>
<evidence type="ECO:0000256" key="7">
    <source>
        <dbReference type="PIRSR" id="PIRSR001480-1"/>
    </source>
</evidence>
<dbReference type="GO" id="GO:0009298">
    <property type="term" value="P:GDP-mannose biosynthetic process"/>
    <property type="evidence" value="ECO:0007669"/>
    <property type="project" value="InterPro"/>
</dbReference>
<feature type="region of interest" description="Disordered" evidence="9">
    <location>
        <begin position="207"/>
        <end position="226"/>
    </location>
</feature>
<name>A0A6H9Z7T9_9ACTN</name>
<evidence type="ECO:0000256" key="6">
    <source>
        <dbReference type="ARBA" id="ARBA00023235"/>
    </source>
</evidence>
<dbReference type="RefSeq" id="WP_151557206.1">
    <property type="nucleotide sequence ID" value="NZ_WBMT01000001.1"/>
</dbReference>
<keyword evidence="12" id="KW-1185">Reference proteome</keyword>